<gene>
    <name evidence="1" type="ORF">S03H2_44589</name>
</gene>
<comment type="caution">
    <text evidence="1">The sequence shown here is derived from an EMBL/GenBank/DDBJ whole genome shotgun (WGS) entry which is preliminary data.</text>
</comment>
<proteinExistence type="predicted"/>
<evidence type="ECO:0000313" key="1">
    <source>
        <dbReference type="EMBL" id="GAH64337.1"/>
    </source>
</evidence>
<name>X1H4J3_9ZZZZ</name>
<accession>X1H4J3</accession>
<sequence length="137" mass="16430">MERPGFLYDRLWTATLLGLNENGFKKVEKLFTTAKYKGIFADESRERWWKSELIRILSKHVNVPGLPWEKGRSLPNITTRFYSKDYYSNFKEEYPETVAYTDETSNKRAQMKLKYTVPHPKYDKLLFFEEIRIMKAD</sequence>
<protein>
    <submittedName>
        <fullName evidence="1">Uncharacterized protein</fullName>
    </submittedName>
</protein>
<dbReference type="AlphaFoldDB" id="X1H4J3"/>
<dbReference type="EMBL" id="BARU01027891">
    <property type="protein sequence ID" value="GAH64337.1"/>
    <property type="molecule type" value="Genomic_DNA"/>
</dbReference>
<reference evidence="1" key="1">
    <citation type="journal article" date="2014" name="Front. Microbiol.">
        <title>High frequency of phylogenetically diverse reductive dehalogenase-homologous genes in deep subseafloor sedimentary metagenomes.</title>
        <authorList>
            <person name="Kawai M."/>
            <person name="Futagami T."/>
            <person name="Toyoda A."/>
            <person name="Takaki Y."/>
            <person name="Nishi S."/>
            <person name="Hori S."/>
            <person name="Arai W."/>
            <person name="Tsubouchi T."/>
            <person name="Morono Y."/>
            <person name="Uchiyama I."/>
            <person name="Ito T."/>
            <person name="Fujiyama A."/>
            <person name="Inagaki F."/>
            <person name="Takami H."/>
        </authorList>
    </citation>
    <scope>NUCLEOTIDE SEQUENCE</scope>
    <source>
        <strain evidence="1">Expedition CK06-06</strain>
    </source>
</reference>
<organism evidence="1">
    <name type="scientific">marine sediment metagenome</name>
    <dbReference type="NCBI Taxonomy" id="412755"/>
    <lineage>
        <taxon>unclassified sequences</taxon>
        <taxon>metagenomes</taxon>
        <taxon>ecological metagenomes</taxon>
    </lineage>
</organism>